<keyword evidence="1" id="KW-1015">Disulfide bond</keyword>
<organism evidence="3 4">
    <name type="scientific">Plakobranchus ocellatus</name>
    <dbReference type="NCBI Taxonomy" id="259542"/>
    <lineage>
        <taxon>Eukaryota</taxon>
        <taxon>Metazoa</taxon>
        <taxon>Spiralia</taxon>
        <taxon>Lophotrochozoa</taxon>
        <taxon>Mollusca</taxon>
        <taxon>Gastropoda</taxon>
        <taxon>Heterobranchia</taxon>
        <taxon>Euthyneura</taxon>
        <taxon>Panpulmonata</taxon>
        <taxon>Sacoglossa</taxon>
        <taxon>Placobranchoidea</taxon>
        <taxon>Plakobranchidae</taxon>
        <taxon>Plakobranchus</taxon>
    </lineage>
</organism>
<evidence type="ECO:0000256" key="1">
    <source>
        <dbReference type="PROSITE-ProRule" id="PRU00076"/>
    </source>
</evidence>
<dbReference type="InterPro" id="IPR000742">
    <property type="entry name" value="EGF"/>
</dbReference>
<feature type="disulfide bond" evidence="1">
    <location>
        <begin position="40"/>
        <end position="49"/>
    </location>
</feature>
<dbReference type="SUPFAM" id="SSF57196">
    <property type="entry name" value="EGF/Laminin"/>
    <property type="match status" value="1"/>
</dbReference>
<comment type="caution">
    <text evidence="3">The sequence shown here is derived from an EMBL/GenBank/DDBJ whole genome shotgun (WGS) entry which is preliminary data.</text>
</comment>
<dbReference type="PROSITE" id="PS00022">
    <property type="entry name" value="EGF_1"/>
    <property type="match status" value="1"/>
</dbReference>
<dbReference type="Gene3D" id="2.10.25.10">
    <property type="entry name" value="Laminin"/>
    <property type="match status" value="1"/>
</dbReference>
<keyword evidence="1" id="KW-0245">EGF-like domain</keyword>
<sequence length="74" mass="8196">MFTVSSQRALGPCAGEPCSGHGRCLETRSVSGQPARLCLCDHGWTGTNCDLTGKKRQALFSKSIIKLRHRFRKF</sequence>
<proteinExistence type="predicted"/>
<feature type="domain" description="EGF-like" evidence="2">
    <location>
        <begin position="9"/>
        <end position="50"/>
    </location>
</feature>
<dbReference type="PROSITE" id="PS01186">
    <property type="entry name" value="EGF_2"/>
    <property type="match status" value="1"/>
</dbReference>
<evidence type="ECO:0000313" key="4">
    <source>
        <dbReference type="Proteomes" id="UP000735302"/>
    </source>
</evidence>
<dbReference type="SMART" id="SM00181">
    <property type="entry name" value="EGF"/>
    <property type="match status" value="1"/>
</dbReference>
<accession>A0AAV3ZS49</accession>
<evidence type="ECO:0000259" key="2">
    <source>
        <dbReference type="PROSITE" id="PS50026"/>
    </source>
</evidence>
<reference evidence="3 4" key="1">
    <citation type="journal article" date="2021" name="Elife">
        <title>Chloroplast acquisition without the gene transfer in kleptoplastic sea slugs, Plakobranchus ocellatus.</title>
        <authorList>
            <person name="Maeda T."/>
            <person name="Takahashi S."/>
            <person name="Yoshida T."/>
            <person name="Shimamura S."/>
            <person name="Takaki Y."/>
            <person name="Nagai Y."/>
            <person name="Toyoda A."/>
            <person name="Suzuki Y."/>
            <person name="Arimoto A."/>
            <person name="Ishii H."/>
            <person name="Satoh N."/>
            <person name="Nishiyama T."/>
            <person name="Hasebe M."/>
            <person name="Maruyama T."/>
            <person name="Minagawa J."/>
            <person name="Obokata J."/>
            <person name="Shigenobu S."/>
        </authorList>
    </citation>
    <scope>NUCLEOTIDE SEQUENCE [LARGE SCALE GENOMIC DNA]</scope>
</reference>
<dbReference type="Pfam" id="PF23106">
    <property type="entry name" value="EGF_Teneurin"/>
    <property type="match status" value="1"/>
</dbReference>
<dbReference type="EMBL" id="BLXT01002742">
    <property type="protein sequence ID" value="GFN97233.1"/>
    <property type="molecule type" value="Genomic_DNA"/>
</dbReference>
<dbReference type="Proteomes" id="UP000735302">
    <property type="component" value="Unassembled WGS sequence"/>
</dbReference>
<dbReference type="PROSITE" id="PS50026">
    <property type="entry name" value="EGF_3"/>
    <property type="match status" value="1"/>
</dbReference>
<dbReference type="AlphaFoldDB" id="A0AAV3ZS49"/>
<name>A0AAV3ZS49_9GAST</name>
<comment type="caution">
    <text evidence="1">Lacks conserved residue(s) required for the propagation of feature annotation.</text>
</comment>
<protein>
    <submittedName>
        <fullName evidence="3">Semaphorin-5b-like</fullName>
    </submittedName>
</protein>
<evidence type="ECO:0000313" key="3">
    <source>
        <dbReference type="EMBL" id="GFN97233.1"/>
    </source>
</evidence>
<gene>
    <name evidence="3" type="ORF">PoB_002373900</name>
</gene>
<keyword evidence="4" id="KW-1185">Reference proteome</keyword>